<proteinExistence type="predicted"/>
<sequence>MPVNAINEVQTANGGPENAHLCLPSEFPQIEYNRLGIADHALIERQLKIGQAYDALKKLRNELGLKSFLIRRKRHNPGYTMAARAKTEIKKVDGHVKKWRKVYESAWKALEVLRGDGVIPHEHHWLTDQAFWKELGERQTAEATRKGEGPKQLPWIWKIELDIEEISLEAIRLEWLYARASYERWDEETKLLKAERGRVGKSFGWLKKQWQTRKMNWGRDDDIPRGALAYAAGTATNFTRLEQKGLAHFLELLKVAVKYAQS</sequence>
<reference evidence="1 2" key="1">
    <citation type="submission" date="2014-06" db="EMBL/GenBank/DDBJ databases">
        <title>Evolutionary Origins and Diversification of the Mycorrhizal Mutualists.</title>
        <authorList>
            <consortium name="DOE Joint Genome Institute"/>
            <consortium name="Mycorrhizal Genomics Consortium"/>
            <person name="Kohler A."/>
            <person name="Kuo A."/>
            <person name="Nagy L.G."/>
            <person name="Floudas D."/>
            <person name="Copeland A."/>
            <person name="Barry K.W."/>
            <person name="Cichocki N."/>
            <person name="Veneault-Fourrey C."/>
            <person name="LaButti K."/>
            <person name="Lindquist E.A."/>
            <person name="Lipzen A."/>
            <person name="Lundell T."/>
            <person name="Morin E."/>
            <person name="Murat C."/>
            <person name="Riley R."/>
            <person name="Ohm R."/>
            <person name="Sun H."/>
            <person name="Tunlid A."/>
            <person name="Henrissat B."/>
            <person name="Grigoriev I.V."/>
            <person name="Hibbett D.S."/>
            <person name="Martin F."/>
        </authorList>
    </citation>
    <scope>NUCLEOTIDE SEQUENCE [LARGE SCALE GENOMIC DNA]</scope>
    <source>
        <strain evidence="1 2">SS14</strain>
    </source>
</reference>
<dbReference type="Proteomes" id="UP000054279">
    <property type="component" value="Unassembled WGS sequence"/>
</dbReference>
<protein>
    <submittedName>
        <fullName evidence="1">Uncharacterized protein</fullName>
    </submittedName>
</protein>
<dbReference type="EMBL" id="KN837117">
    <property type="protein sequence ID" value="KIJ44566.1"/>
    <property type="molecule type" value="Genomic_DNA"/>
</dbReference>
<evidence type="ECO:0000313" key="1">
    <source>
        <dbReference type="EMBL" id="KIJ44566.1"/>
    </source>
</evidence>
<accession>A0A0C9W0X1</accession>
<keyword evidence="2" id="KW-1185">Reference proteome</keyword>
<dbReference type="OrthoDB" id="3232711at2759"/>
<dbReference type="HOGENOM" id="CLU_003703_3_1_1"/>
<dbReference type="AlphaFoldDB" id="A0A0C9W0X1"/>
<evidence type="ECO:0000313" key="2">
    <source>
        <dbReference type="Proteomes" id="UP000054279"/>
    </source>
</evidence>
<name>A0A0C9W0X1_SPHS4</name>
<gene>
    <name evidence="1" type="ORF">M422DRAFT_779310</name>
</gene>
<organism evidence="1 2">
    <name type="scientific">Sphaerobolus stellatus (strain SS14)</name>
    <dbReference type="NCBI Taxonomy" id="990650"/>
    <lineage>
        <taxon>Eukaryota</taxon>
        <taxon>Fungi</taxon>
        <taxon>Dikarya</taxon>
        <taxon>Basidiomycota</taxon>
        <taxon>Agaricomycotina</taxon>
        <taxon>Agaricomycetes</taxon>
        <taxon>Phallomycetidae</taxon>
        <taxon>Geastrales</taxon>
        <taxon>Sphaerobolaceae</taxon>
        <taxon>Sphaerobolus</taxon>
    </lineage>
</organism>